<name>A0ABQ2LNS7_9ACTN</name>
<feature type="region of interest" description="Disordered" evidence="2">
    <location>
        <begin position="145"/>
        <end position="172"/>
    </location>
</feature>
<dbReference type="InterPro" id="IPR000740">
    <property type="entry name" value="GrpE"/>
</dbReference>
<keyword evidence="1" id="KW-0143">Chaperone</keyword>
<comment type="caution">
    <text evidence="3">The sequence shown here is derived from an EMBL/GenBank/DDBJ whole genome shotgun (WGS) entry which is preliminary data.</text>
</comment>
<proteinExistence type="predicted"/>
<evidence type="ECO:0000313" key="4">
    <source>
        <dbReference type="Proteomes" id="UP000656881"/>
    </source>
</evidence>
<reference evidence="4" key="1">
    <citation type="journal article" date="2019" name="Int. J. Syst. Evol. Microbiol.">
        <title>The Global Catalogue of Microorganisms (GCM) 10K type strain sequencing project: providing services to taxonomists for standard genome sequencing and annotation.</title>
        <authorList>
            <consortium name="The Broad Institute Genomics Platform"/>
            <consortium name="The Broad Institute Genome Sequencing Center for Infectious Disease"/>
            <person name="Wu L."/>
            <person name="Ma J."/>
        </authorList>
    </citation>
    <scope>NUCLEOTIDE SEQUENCE [LARGE SCALE GENOMIC DNA]</scope>
    <source>
        <strain evidence="4">CGMCC 4.7349</strain>
    </source>
</reference>
<dbReference type="SUPFAM" id="SSF51064">
    <property type="entry name" value="Head domain of nucleotide exchange factor GrpE"/>
    <property type="match status" value="1"/>
</dbReference>
<feature type="compositionally biased region" description="Polar residues" evidence="2">
    <location>
        <begin position="158"/>
        <end position="172"/>
    </location>
</feature>
<dbReference type="EMBL" id="BMNG01000003">
    <property type="protein sequence ID" value="GGO39151.1"/>
    <property type="molecule type" value="Genomic_DNA"/>
</dbReference>
<evidence type="ECO:0000256" key="2">
    <source>
        <dbReference type="SAM" id="MobiDB-lite"/>
    </source>
</evidence>
<evidence type="ECO:0000313" key="3">
    <source>
        <dbReference type="EMBL" id="GGO39151.1"/>
    </source>
</evidence>
<sequence length="172" mass="17683">MNPMDPDPAAPTAAAALAAYEGSKALAARDAAHRAHTERLLLVCADTLDACGRLLAEGPGSDPAAYHHSIELVARQLESAVAGEGLEVLGRVGERADPATHHVVRVRAAPRGAGDDEVLEVVRRGYRYRGHVLRAARVVVAAATGPAEGPSADGATETGGTSTRTQEGTTHG</sequence>
<accession>A0ABQ2LNS7</accession>
<protein>
    <recommendedName>
        <fullName evidence="5">Nucleotide exchange factor GrpE</fullName>
    </recommendedName>
</protein>
<dbReference type="InterPro" id="IPR009012">
    <property type="entry name" value="GrpE_head"/>
</dbReference>
<gene>
    <name evidence="3" type="ORF">GCM10012286_15240</name>
</gene>
<dbReference type="Pfam" id="PF01025">
    <property type="entry name" value="GrpE"/>
    <property type="match status" value="1"/>
</dbReference>
<dbReference type="Gene3D" id="2.30.22.10">
    <property type="entry name" value="Head domain of nucleotide exchange factor GrpE"/>
    <property type="match status" value="1"/>
</dbReference>
<keyword evidence="4" id="KW-1185">Reference proteome</keyword>
<dbReference type="Proteomes" id="UP000656881">
    <property type="component" value="Unassembled WGS sequence"/>
</dbReference>
<organism evidence="3 4">
    <name type="scientific">Streptomyces lasiicapitis</name>
    <dbReference type="NCBI Taxonomy" id="1923961"/>
    <lineage>
        <taxon>Bacteria</taxon>
        <taxon>Bacillati</taxon>
        <taxon>Actinomycetota</taxon>
        <taxon>Actinomycetes</taxon>
        <taxon>Kitasatosporales</taxon>
        <taxon>Streptomycetaceae</taxon>
        <taxon>Streptomyces</taxon>
    </lineage>
</organism>
<evidence type="ECO:0000256" key="1">
    <source>
        <dbReference type="ARBA" id="ARBA00023186"/>
    </source>
</evidence>
<dbReference type="RefSeq" id="WP_189173317.1">
    <property type="nucleotide sequence ID" value="NZ_BMNG01000003.1"/>
</dbReference>
<evidence type="ECO:0008006" key="5">
    <source>
        <dbReference type="Google" id="ProtNLM"/>
    </source>
</evidence>